<accession>A0AA36GJK5</accession>
<dbReference type="PROSITE" id="PS00019">
    <property type="entry name" value="ACTININ_1"/>
    <property type="match status" value="1"/>
</dbReference>
<dbReference type="GO" id="GO:0005737">
    <property type="term" value="C:cytoplasm"/>
    <property type="evidence" value="ECO:0007669"/>
    <property type="project" value="TreeGrafter"/>
</dbReference>
<dbReference type="InterPro" id="IPR039959">
    <property type="entry name" value="Fimbrin/Plastin"/>
</dbReference>
<dbReference type="PANTHER" id="PTHR19961:SF18">
    <property type="entry name" value="FI19014P1"/>
    <property type="match status" value="1"/>
</dbReference>
<gene>
    <name evidence="4" type="ORF">CYNAS_LOCUS1073</name>
</gene>
<keyword evidence="1" id="KW-0677">Repeat</keyword>
<dbReference type="GO" id="GO:0032432">
    <property type="term" value="C:actin filament bundle"/>
    <property type="evidence" value="ECO:0007669"/>
    <property type="project" value="TreeGrafter"/>
</dbReference>
<keyword evidence="5" id="KW-1185">Reference proteome</keyword>
<dbReference type="InterPro" id="IPR001715">
    <property type="entry name" value="CH_dom"/>
</dbReference>
<dbReference type="GO" id="GO:0051017">
    <property type="term" value="P:actin filament bundle assembly"/>
    <property type="evidence" value="ECO:0007669"/>
    <property type="project" value="InterPro"/>
</dbReference>
<evidence type="ECO:0000256" key="2">
    <source>
        <dbReference type="ARBA" id="ARBA00023203"/>
    </source>
</evidence>
<dbReference type="Gene3D" id="1.10.418.10">
    <property type="entry name" value="Calponin-like domain"/>
    <property type="match status" value="1"/>
</dbReference>
<evidence type="ECO:0000259" key="3">
    <source>
        <dbReference type="SMART" id="SM00033"/>
    </source>
</evidence>
<keyword evidence="2" id="KW-0009">Actin-binding</keyword>
<dbReference type="InterPro" id="IPR001589">
    <property type="entry name" value="Actinin_actin-bd_CS"/>
</dbReference>
<dbReference type="GO" id="GO:0051015">
    <property type="term" value="F:actin filament binding"/>
    <property type="evidence" value="ECO:0007669"/>
    <property type="project" value="InterPro"/>
</dbReference>
<name>A0AA36GJK5_CYLNA</name>
<evidence type="ECO:0000313" key="4">
    <source>
        <dbReference type="EMBL" id="CAJ0589090.1"/>
    </source>
</evidence>
<dbReference type="Proteomes" id="UP001176961">
    <property type="component" value="Unassembled WGS sequence"/>
</dbReference>
<organism evidence="4 5">
    <name type="scientific">Cylicocyclus nassatus</name>
    <name type="common">Nematode worm</name>
    <dbReference type="NCBI Taxonomy" id="53992"/>
    <lineage>
        <taxon>Eukaryota</taxon>
        <taxon>Metazoa</taxon>
        <taxon>Ecdysozoa</taxon>
        <taxon>Nematoda</taxon>
        <taxon>Chromadorea</taxon>
        <taxon>Rhabditida</taxon>
        <taxon>Rhabditina</taxon>
        <taxon>Rhabditomorpha</taxon>
        <taxon>Strongyloidea</taxon>
        <taxon>Strongylidae</taxon>
        <taxon>Cylicocyclus</taxon>
    </lineage>
</organism>
<dbReference type="EMBL" id="CATQJL010000001">
    <property type="protein sequence ID" value="CAJ0589090.1"/>
    <property type="molecule type" value="Genomic_DNA"/>
</dbReference>
<reference evidence="4" key="1">
    <citation type="submission" date="2023-07" db="EMBL/GenBank/DDBJ databases">
        <authorList>
            <consortium name="CYATHOMIX"/>
        </authorList>
    </citation>
    <scope>NUCLEOTIDE SEQUENCE</scope>
    <source>
        <strain evidence="4">N/A</strain>
    </source>
</reference>
<protein>
    <recommendedName>
        <fullName evidence="3">Calponin-homology (CH) domain-containing protein</fullName>
    </recommendedName>
</protein>
<proteinExistence type="predicted"/>
<dbReference type="GO" id="GO:0005884">
    <property type="term" value="C:actin filament"/>
    <property type="evidence" value="ECO:0007669"/>
    <property type="project" value="TreeGrafter"/>
</dbReference>
<dbReference type="SMART" id="SM00033">
    <property type="entry name" value="CH"/>
    <property type="match status" value="1"/>
</dbReference>
<dbReference type="InterPro" id="IPR036872">
    <property type="entry name" value="CH_dom_sf"/>
</dbReference>
<dbReference type="Pfam" id="PF00307">
    <property type="entry name" value="CH"/>
    <property type="match status" value="1"/>
</dbReference>
<evidence type="ECO:0000256" key="1">
    <source>
        <dbReference type="ARBA" id="ARBA00022737"/>
    </source>
</evidence>
<dbReference type="AlphaFoldDB" id="A0AA36GJK5"/>
<dbReference type="SUPFAM" id="SSF47576">
    <property type="entry name" value="Calponin-homology domain, CH-domain"/>
    <property type="match status" value="1"/>
</dbReference>
<evidence type="ECO:0000313" key="5">
    <source>
        <dbReference type="Proteomes" id="UP001176961"/>
    </source>
</evidence>
<sequence>MCGCVLVEEVIEEIREKKTYRNWMNSMGFNPYLNWLYSDLQNNRVIFQIKADGSIASRMENAKYAITCGRQIGAKIYTLPEDIVEVVPKMVVIVFARLMARSYMPDMRESAAPLTPMMTSFPVESFRACDFLPFYRVFTSDLHFTSCTYFSVRASHFLVLRFVPCQYPVRLVLVYKIPNSFI</sequence>
<comment type="caution">
    <text evidence="4">The sequence shown here is derived from an EMBL/GenBank/DDBJ whole genome shotgun (WGS) entry which is preliminary data.</text>
</comment>
<feature type="domain" description="Calponin-homology (CH)" evidence="3">
    <location>
        <begin position="16"/>
        <end position="101"/>
    </location>
</feature>
<dbReference type="GO" id="GO:0051639">
    <property type="term" value="P:actin filament network formation"/>
    <property type="evidence" value="ECO:0007669"/>
    <property type="project" value="TreeGrafter"/>
</dbReference>
<dbReference type="PANTHER" id="PTHR19961">
    <property type="entry name" value="FIMBRIN/PLASTIN"/>
    <property type="match status" value="1"/>
</dbReference>